<dbReference type="Pfam" id="PF00098">
    <property type="entry name" value="zf-CCHC"/>
    <property type="match status" value="1"/>
</dbReference>
<keyword evidence="1" id="KW-0862">Zinc</keyword>
<reference evidence="3 4" key="1">
    <citation type="submission" date="2016-04" db="EMBL/GenBank/DDBJ databases">
        <title>Genome analyses suggest a sexual origin of heterokaryosis in a supposedly ancient asexual fungus.</title>
        <authorList>
            <person name="Ropars J."/>
            <person name="Sedzielewska K."/>
            <person name="Noel J."/>
            <person name="Charron P."/>
            <person name="Farinelli L."/>
            <person name="Marton T."/>
            <person name="Kruger M."/>
            <person name="Pelin A."/>
            <person name="Brachmann A."/>
            <person name="Corradi N."/>
        </authorList>
    </citation>
    <scope>NUCLEOTIDE SEQUENCE [LARGE SCALE GENOMIC DNA]</scope>
    <source>
        <strain evidence="3 4">A5</strain>
    </source>
</reference>
<dbReference type="GO" id="GO:0003676">
    <property type="term" value="F:nucleic acid binding"/>
    <property type="evidence" value="ECO:0007669"/>
    <property type="project" value="InterPro"/>
</dbReference>
<evidence type="ECO:0000259" key="2">
    <source>
        <dbReference type="PROSITE" id="PS50158"/>
    </source>
</evidence>
<name>A0A2N0NB28_9GLOM</name>
<organism evidence="3 4">
    <name type="scientific">Rhizophagus irregularis</name>
    <dbReference type="NCBI Taxonomy" id="588596"/>
    <lineage>
        <taxon>Eukaryota</taxon>
        <taxon>Fungi</taxon>
        <taxon>Fungi incertae sedis</taxon>
        <taxon>Mucoromycota</taxon>
        <taxon>Glomeromycotina</taxon>
        <taxon>Glomeromycetes</taxon>
        <taxon>Glomerales</taxon>
        <taxon>Glomeraceae</taxon>
        <taxon>Rhizophagus</taxon>
    </lineage>
</organism>
<proteinExistence type="predicted"/>
<dbReference type="GO" id="GO:0008270">
    <property type="term" value="F:zinc ion binding"/>
    <property type="evidence" value="ECO:0007669"/>
    <property type="project" value="UniProtKB-KW"/>
</dbReference>
<keyword evidence="1" id="KW-0479">Metal-binding</keyword>
<evidence type="ECO:0000313" key="4">
    <source>
        <dbReference type="Proteomes" id="UP000232722"/>
    </source>
</evidence>
<accession>A0A2N0NB28</accession>
<reference evidence="3 4" key="2">
    <citation type="submission" date="2017-09" db="EMBL/GenBank/DDBJ databases">
        <title>Extensive intraspecific genome diversity in a model arbuscular mycorrhizal fungus.</title>
        <authorList>
            <person name="Chen E.C."/>
            <person name="Morin E."/>
            <person name="Beaudet D."/>
            <person name="Noel J."/>
            <person name="Ndikumana S."/>
            <person name="Charron P."/>
            <person name="St-Onge C."/>
            <person name="Giorgi J."/>
            <person name="Grigoriev I.V."/>
            <person name="Roux C."/>
            <person name="Martin F.M."/>
            <person name="Corradi N."/>
        </authorList>
    </citation>
    <scope>NUCLEOTIDE SEQUENCE [LARGE SCALE GENOMIC DNA]</scope>
    <source>
        <strain evidence="3 4">A5</strain>
    </source>
</reference>
<dbReference type="SUPFAM" id="SSF57756">
    <property type="entry name" value="Retrovirus zinc finger-like domains"/>
    <property type="match status" value="1"/>
</dbReference>
<comment type="caution">
    <text evidence="3">The sequence shown here is derived from an EMBL/GenBank/DDBJ whole genome shotgun (WGS) entry which is preliminary data.</text>
</comment>
<dbReference type="InterPro" id="IPR001878">
    <property type="entry name" value="Znf_CCHC"/>
</dbReference>
<feature type="domain" description="CCHC-type" evidence="2">
    <location>
        <begin position="8"/>
        <end position="24"/>
    </location>
</feature>
<dbReference type="SMART" id="SM00343">
    <property type="entry name" value="ZnF_C2HC"/>
    <property type="match status" value="1"/>
</dbReference>
<evidence type="ECO:0000256" key="1">
    <source>
        <dbReference type="PROSITE-ProRule" id="PRU00047"/>
    </source>
</evidence>
<dbReference type="PROSITE" id="PS50158">
    <property type="entry name" value="ZF_CCHC"/>
    <property type="match status" value="1"/>
</dbReference>
<dbReference type="Proteomes" id="UP000232722">
    <property type="component" value="Unassembled WGS sequence"/>
</dbReference>
<evidence type="ECO:0000313" key="3">
    <source>
        <dbReference type="EMBL" id="PKB91795.1"/>
    </source>
</evidence>
<dbReference type="InterPro" id="IPR036875">
    <property type="entry name" value="Znf_CCHC_sf"/>
</dbReference>
<protein>
    <recommendedName>
        <fullName evidence="2">CCHC-type domain-containing protein</fullName>
    </recommendedName>
</protein>
<sequence length="137" mass="15776">MVDRSKFKCFNCGNAGHFANECRKPKVEKKSSENIDYKKKYYELLKQKERAFITKDDWAAGDDSDEEEEFVNLALMANSTDQEENTGSSSQVFTTNLVELTKDECNATINEMSTELYHLHVSLKSLTKENSRIKEPF</sequence>
<dbReference type="AlphaFoldDB" id="A0A2N0NB28"/>
<keyword evidence="1" id="KW-0863">Zinc-finger</keyword>
<dbReference type="EMBL" id="LLXJ01013752">
    <property type="protein sequence ID" value="PKB91795.1"/>
    <property type="molecule type" value="Genomic_DNA"/>
</dbReference>
<dbReference type="Gene3D" id="4.10.60.10">
    <property type="entry name" value="Zinc finger, CCHC-type"/>
    <property type="match status" value="1"/>
</dbReference>
<gene>
    <name evidence="3" type="ORF">RhiirA5_447522</name>
</gene>